<feature type="transmembrane region" description="Helical" evidence="1">
    <location>
        <begin position="42"/>
        <end position="65"/>
    </location>
</feature>
<reference evidence="2 3" key="1">
    <citation type="journal article" date="2014" name="Genome Announc.">
        <title>Draft Genome Sequence of the Haloacid-Degrading Burkholderia caribensis Strain MBA4.</title>
        <authorList>
            <person name="Pan Y."/>
            <person name="Kong K.F."/>
            <person name="Tsang J.S."/>
        </authorList>
    </citation>
    <scope>NUCLEOTIDE SEQUENCE [LARGE SCALE GENOMIC DNA]</scope>
    <source>
        <strain evidence="2 3">MBA4</strain>
    </source>
</reference>
<dbReference type="Proteomes" id="UP000019146">
    <property type="component" value="Chromosome 1"/>
</dbReference>
<accession>A0A0N7JTY0</accession>
<evidence type="ECO:0008006" key="4">
    <source>
        <dbReference type="Google" id="ProtNLM"/>
    </source>
</evidence>
<name>A0A0N7JTY0_9BURK</name>
<protein>
    <recommendedName>
        <fullName evidence="4">Transmembrane protein</fullName>
    </recommendedName>
</protein>
<keyword evidence="1" id="KW-0812">Transmembrane</keyword>
<dbReference type="GeneID" id="69968989"/>
<evidence type="ECO:0000313" key="2">
    <source>
        <dbReference type="EMBL" id="ALL64869.1"/>
    </source>
</evidence>
<feature type="transmembrane region" description="Helical" evidence="1">
    <location>
        <begin position="6"/>
        <end position="22"/>
    </location>
</feature>
<keyword evidence="1" id="KW-1133">Transmembrane helix</keyword>
<organism evidence="2 3">
    <name type="scientific">Paraburkholderia caribensis MBA4</name>
    <dbReference type="NCBI Taxonomy" id="1323664"/>
    <lineage>
        <taxon>Bacteria</taxon>
        <taxon>Pseudomonadati</taxon>
        <taxon>Pseudomonadota</taxon>
        <taxon>Betaproteobacteria</taxon>
        <taxon>Burkholderiales</taxon>
        <taxon>Burkholderiaceae</taxon>
        <taxon>Paraburkholderia</taxon>
    </lineage>
</organism>
<proteinExistence type="predicted"/>
<keyword evidence="1" id="KW-0472">Membrane</keyword>
<evidence type="ECO:0000256" key="1">
    <source>
        <dbReference type="SAM" id="Phobius"/>
    </source>
</evidence>
<dbReference type="RefSeq" id="WP_036004582.1">
    <property type="nucleotide sequence ID" value="NZ_CP012746.1"/>
</dbReference>
<gene>
    <name evidence="2" type="ORF">K788_0002373</name>
</gene>
<evidence type="ECO:0000313" key="3">
    <source>
        <dbReference type="Proteomes" id="UP000019146"/>
    </source>
</evidence>
<dbReference type="AlphaFoldDB" id="A0A0N7JTY0"/>
<feature type="transmembrane region" description="Helical" evidence="1">
    <location>
        <begin position="71"/>
        <end position="92"/>
    </location>
</feature>
<dbReference type="KEGG" id="bcai:K788_0002373"/>
<sequence>MDLTNWVIILAVALISLTFFCSRAPAHWSIESRARRFTGMRLLAQAVLSFWTALLIVARGLSVLGSRTLHVAPAAILTGALLLIVASGYWSIRGRRMLKPRRLFSAS</sequence>
<dbReference type="EMBL" id="CP012746">
    <property type="protein sequence ID" value="ALL64869.1"/>
    <property type="molecule type" value="Genomic_DNA"/>
</dbReference>